<dbReference type="Pfam" id="PF03621">
    <property type="entry name" value="MbtH"/>
    <property type="match status" value="1"/>
</dbReference>
<dbReference type="PANTHER" id="PTHR38444">
    <property type="entry name" value="ENTEROBACTIN BIOSYNTHESIS PROTEIN YBDZ"/>
    <property type="match status" value="1"/>
</dbReference>
<dbReference type="InterPro" id="IPR038020">
    <property type="entry name" value="MbtH-like_sf"/>
</dbReference>
<feature type="domain" description="MbtH-like" evidence="1">
    <location>
        <begin position="13"/>
        <end position="63"/>
    </location>
</feature>
<comment type="caution">
    <text evidence="2">The sequence shown here is derived from an EMBL/GenBank/DDBJ whole genome shotgun (WGS) entry which is preliminary data.</text>
</comment>
<dbReference type="Gene3D" id="3.90.820.10">
    <property type="entry name" value="Structural Genomics, Unknown Function 30-nov-00 1gh9 Mol_id"/>
    <property type="match status" value="1"/>
</dbReference>
<evidence type="ECO:0000259" key="1">
    <source>
        <dbReference type="SMART" id="SM00923"/>
    </source>
</evidence>
<evidence type="ECO:0000313" key="2">
    <source>
        <dbReference type="EMBL" id="MBZ6152435.1"/>
    </source>
</evidence>
<dbReference type="RefSeq" id="WP_037763080.1">
    <property type="nucleotide sequence ID" value="NZ_BNEG01000003.1"/>
</dbReference>
<proteinExistence type="predicted"/>
<protein>
    <submittedName>
        <fullName evidence="2">MbtH family protein</fullName>
    </submittedName>
</protein>
<evidence type="ECO:0000313" key="3">
    <source>
        <dbReference type="Proteomes" id="UP000758701"/>
    </source>
</evidence>
<dbReference type="PANTHER" id="PTHR38444:SF1">
    <property type="entry name" value="ENTEROBACTIN BIOSYNTHESIS PROTEIN YBDZ"/>
    <property type="match status" value="1"/>
</dbReference>
<dbReference type="InterPro" id="IPR037407">
    <property type="entry name" value="MLP_fam"/>
</dbReference>
<name>A0ABS7W375_STROV</name>
<dbReference type="SMART" id="SM00923">
    <property type="entry name" value="MbtH"/>
    <property type="match status" value="1"/>
</dbReference>
<accession>A0ABS7W375</accession>
<sequence>MTTSATTNPTTTNPFDNPAVQHRVLVNDEGQHSLWPEFADVPAGWQAVHGPVSREACIAYVDAHWTDLTPRSALAAR</sequence>
<dbReference type="Proteomes" id="UP000758701">
    <property type="component" value="Unassembled WGS sequence"/>
</dbReference>
<dbReference type="InterPro" id="IPR005153">
    <property type="entry name" value="MbtH-like_dom"/>
</dbReference>
<reference evidence="2 3" key="1">
    <citation type="submission" date="2021-06" db="EMBL/GenBank/DDBJ databases">
        <title>Ecological speciation of a Streptomyces species isolated from different habitats and geographic origins.</title>
        <authorList>
            <person name="Wang J."/>
        </authorList>
    </citation>
    <scope>NUCLEOTIDE SEQUENCE [LARGE SCALE GENOMIC DNA]</scope>
    <source>
        <strain evidence="2 3">FXJ8.012</strain>
    </source>
</reference>
<dbReference type="EMBL" id="JAHSTP010000004">
    <property type="protein sequence ID" value="MBZ6152435.1"/>
    <property type="molecule type" value="Genomic_DNA"/>
</dbReference>
<dbReference type="SUPFAM" id="SSF160582">
    <property type="entry name" value="MbtH-like"/>
    <property type="match status" value="1"/>
</dbReference>
<organism evidence="2 3">
    <name type="scientific">Streptomyces olivaceus</name>
    <dbReference type="NCBI Taxonomy" id="47716"/>
    <lineage>
        <taxon>Bacteria</taxon>
        <taxon>Bacillati</taxon>
        <taxon>Actinomycetota</taxon>
        <taxon>Actinomycetes</taxon>
        <taxon>Kitasatosporales</taxon>
        <taxon>Streptomycetaceae</taxon>
        <taxon>Streptomyces</taxon>
    </lineage>
</organism>
<gene>
    <name evidence="2" type="ORF">KVH32_14865</name>
</gene>
<keyword evidence="3" id="KW-1185">Reference proteome</keyword>